<keyword evidence="4 10" id="KW-0489">Methyltransferase</keyword>
<dbReference type="GO" id="GO:0005634">
    <property type="term" value="C:nucleus"/>
    <property type="evidence" value="ECO:0007669"/>
    <property type="project" value="UniProtKB-SubCell"/>
</dbReference>
<dbReference type="InterPro" id="IPR001678">
    <property type="entry name" value="MeTrfase_RsmB-F_NOP2_dom"/>
</dbReference>
<gene>
    <name evidence="13" type="ORF">PCAR00345_LOCUS39958</name>
</gene>
<keyword evidence="9" id="KW-0539">Nucleus</keyword>
<dbReference type="AlphaFoldDB" id="A0A7S4C5M2"/>
<dbReference type="CDD" id="cd02440">
    <property type="entry name" value="AdoMet_MTases"/>
    <property type="match status" value="1"/>
</dbReference>
<dbReference type="Pfam" id="PF25376">
    <property type="entry name" value="Pre-PUA_NSUN2"/>
    <property type="match status" value="1"/>
</dbReference>
<comment type="similarity">
    <text evidence="2 10">Belongs to the class I-like SAM-binding methyltransferase superfamily. RsmB/NOP family.</text>
</comment>
<feature type="region of interest" description="Disordered" evidence="11">
    <location>
        <begin position="487"/>
        <end position="513"/>
    </location>
</feature>
<dbReference type="InterPro" id="IPR057285">
    <property type="entry name" value="Pre-PUA_NSUN2"/>
</dbReference>
<evidence type="ECO:0000256" key="11">
    <source>
        <dbReference type="SAM" id="MobiDB-lite"/>
    </source>
</evidence>
<keyword evidence="6 10" id="KW-0949">S-adenosyl-L-methionine</keyword>
<organism evidence="13">
    <name type="scientific">Chrysotila carterae</name>
    <name type="common">Marine alga</name>
    <name type="synonym">Syracosphaera carterae</name>
    <dbReference type="NCBI Taxonomy" id="13221"/>
    <lineage>
        <taxon>Eukaryota</taxon>
        <taxon>Haptista</taxon>
        <taxon>Haptophyta</taxon>
        <taxon>Prymnesiophyceae</taxon>
        <taxon>Isochrysidales</taxon>
        <taxon>Isochrysidaceae</taxon>
        <taxon>Chrysotila</taxon>
    </lineage>
</organism>
<feature type="binding site" evidence="10">
    <location>
        <position position="272"/>
    </location>
    <ligand>
        <name>S-adenosyl-L-methionine</name>
        <dbReference type="ChEBI" id="CHEBI:59789"/>
    </ligand>
</feature>
<dbReference type="Pfam" id="PF25378">
    <property type="entry name" value="PUA_NSUN2"/>
    <property type="match status" value="1"/>
</dbReference>
<dbReference type="InterPro" id="IPR049560">
    <property type="entry name" value="MeTrfase_RsmB-F_NOP2_cat"/>
</dbReference>
<keyword evidence="7" id="KW-0819">tRNA processing</keyword>
<dbReference type="EMBL" id="HBIZ01064981">
    <property type="protein sequence ID" value="CAE0787250.1"/>
    <property type="molecule type" value="Transcribed_RNA"/>
</dbReference>
<feature type="domain" description="SAM-dependent MTase RsmB/NOP-type" evidence="12">
    <location>
        <begin position="46"/>
        <end position="433"/>
    </location>
</feature>
<evidence type="ECO:0000256" key="6">
    <source>
        <dbReference type="ARBA" id="ARBA00022691"/>
    </source>
</evidence>
<feature type="compositionally biased region" description="Low complexity" evidence="11">
    <location>
        <begin position="493"/>
        <end position="513"/>
    </location>
</feature>
<dbReference type="PANTHER" id="PTHR22808:SF1">
    <property type="entry name" value="RNA CYTOSINE-C(5)-METHYLTRANSFERASE NSUN2-RELATED"/>
    <property type="match status" value="1"/>
</dbReference>
<dbReference type="GO" id="GO:0030488">
    <property type="term" value="P:tRNA methylation"/>
    <property type="evidence" value="ECO:0007669"/>
    <property type="project" value="UniProtKB-ARBA"/>
</dbReference>
<evidence type="ECO:0000256" key="2">
    <source>
        <dbReference type="ARBA" id="ARBA00007494"/>
    </source>
</evidence>
<keyword evidence="5 10" id="KW-0808">Transferase</keyword>
<evidence type="ECO:0000256" key="10">
    <source>
        <dbReference type="PROSITE-ProRule" id="PRU01023"/>
    </source>
</evidence>
<evidence type="ECO:0000256" key="1">
    <source>
        <dbReference type="ARBA" id="ARBA00004123"/>
    </source>
</evidence>
<dbReference type="GO" id="GO:0000049">
    <property type="term" value="F:tRNA binding"/>
    <property type="evidence" value="ECO:0007669"/>
    <property type="project" value="UniProtKB-KW"/>
</dbReference>
<feature type="binding site" evidence="10">
    <location>
        <position position="244"/>
    </location>
    <ligand>
        <name>S-adenosyl-L-methionine</name>
        <dbReference type="ChEBI" id="CHEBI:59789"/>
    </ligand>
</feature>
<dbReference type="PRINTS" id="PR02008">
    <property type="entry name" value="RCMTFAMILY"/>
</dbReference>
<dbReference type="InterPro" id="IPR029063">
    <property type="entry name" value="SAM-dependent_MTases_sf"/>
</dbReference>
<protein>
    <recommendedName>
        <fullName evidence="12">SAM-dependent MTase RsmB/NOP-type domain-containing protein</fullName>
    </recommendedName>
</protein>
<dbReference type="Gene3D" id="3.40.50.150">
    <property type="entry name" value="Vaccinia Virus protein VP39"/>
    <property type="match status" value="1"/>
</dbReference>
<dbReference type="PROSITE" id="PS01153">
    <property type="entry name" value="NOL1_NOP2_SUN"/>
    <property type="match status" value="1"/>
</dbReference>
<evidence type="ECO:0000256" key="4">
    <source>
        <dbReference type="ARBA" id="ARBA00022603"/>
    </source>
</evidence>
<dbReference type="InterPro" id="IPR023267">
    <property type="entry name" value="RCMT"/>
</dbReference>
<comment type="subcellular location">
    <subcellularLocation>
        <location evidence="1">Nucleus</location>
    </subcellularLocation>
</comment>
<evidence type="ECO:0000256" key="7">
    <source>
        <dbReference type="ARBA" id="ARBA00022694"/>
    </source>
</evidence>
<dbReference type="PRINTS" id="PR02011">
    <property type="entry name" value="RCMTNCL1"/>
</dbReference>
<evidence type="ECO:0000256" key="8">
    <source>
        <dbReference type="ARBA" id="ARBA00022884"/>
    </source>
</evidence>
<evidence type="ECO:0000256" key="3">
    <source>
        <dbReference type="ARBA" id="ARBA00022555"/>
    </source>
</evidence>
<accession>A0A7S4C5M2</accession>
<reference evidence="13" key="1">
    <citation type="submission" date="2021-01" db="EMBL/GenBank/DDBJ databases">
        <authorList>
            <person name="Corre E."/>
            <person name="Pelletier E."/>
            <person name="Niang G."/>
            <person name="Scheremetjew M."/>
            <person name="Finn R."/>
            <person name="Kale V."/>
            <person name="Holt S."/>
            <person name="Cochrane G."/>
            <person name="Meng A."/>
            <person name="Brown T."/>
            <person name="Cohen L."/>
        </authorList>
    </citation>
    <scope>NUCLEOTIDE SEQUENCE</scope>
    <source>
        <strain evidence="13">CCMP645</strain>
    </source>
</reference>
<dbReference type="GO" id="GO:0016428">
    <property type="term" value="F:tRNA (cytidine-5-)-methyltransferase activity"/>
    <property type="evidence" value="ECO:0007669"/>
    <property type="project" value="InterPro"/>
</dbReference>
<feature type="region of interest" description="Disordered" evidence="11">
    <location>
        <begin position="1"/>
        <end position="20"/>
    </location>
</feature>
<dbReference type="InterPro" id="IPR018314">
    <property type="entry name" value="RsmB/NOL1/NOP2-like_CS"/>
</dbReference>
<feature type="binding site" evidence="10">
    <location>
        <position position="217"/>
    </location>
    <ligand>
        <name>S-adenosyl-L-methionine</name>
        <dbReference type="ChEBI" id="CHEBI:59789"/>
    </ligand>
</feature>
<dbReference type="PROSITE" id="PS51686">
    <property type="entry name" value="SAM_MT_RSMB_NOP"/>
    <property type="match status" value="1"/>
</dbReference>
<feature type="binding site" evidence="10">
    <location>
        <begin position="185"/>
        <end position="191"/>
    </location>
    <ligand>
        <name>S-adenosyl-L-methionine</name>
        <dbReference type="ChEBI" id="CHEBI:59789"/>
    </ligand>
</feature>
<evidence type="ECO:0000256" key="9">
    <source>
        <dbReference type="ARBA" id="ARBA00023242"/>
    </source>
</evidence>
<feature type="active site" description="Nucleophile" evidence="10">
    <location>
        <position position="325"/>
    </location>
</feature>
<dbReference type="SUPFAM" id="SSF53335">
    <property type="entry name" value="S-adenosyl-L-methionine-dependent methyltransferases"/>
    <property type="match status" value="1"/>
</dbReference>
<evidence type="ECO:0000259" key="12">
    <source>
        <dbReference type="PROSITE" id="PS51686"/>
    </source>
</evidence>
<keyword evidence="8 10" id="KW-0694">RNA-binding</keyword>
<proteinExistence type="inferred from homology"/>
<name>A0A7S4C5M2_CHRCT</name>
<dbReference type="Pfam" id="PF01189">
    <property type="entry name" value="Methyltr_RsmB-F"/>
    <property type="match status" value="1"/>
</dbReference>
<dbReference type="InterPro" id="IPR023270">
    <property type="entry name" value="RCMT_NCL1"/>
</dbReference>
<sequence length="742" mass="80401">MGRKRKHGARENGEGEYPPAPVLESQAFESFYKGQQLVPESEWEDFMATLRRPLGVSFRITGSAQDPQALALRERIERDFVAKMQGMVVDGQPLPPPVPIAWLPDRLCWRFDVSRAVLRGKGARRREGEPERPLAEQQALRTVATFHEMLVTEAELGNLSRQEEVSMVPPRLLNVEPHHRVLDLCAAPGSKTQQLLEALSGPSTHADAADGFVIANDADYKRCHLLVHQAKRLKSPRLIVTNHDAQQLPAKMAPLTDGGAGMRLRFDRILCDVPCSGDGTLRKAPDLWRRWNDNLSKGVHRLQLAILIKGLQLLTPGGRLVYSTCSMNPIEDEAVVAQALLRQEVGAVRLLPTDEALPGLKRQPGTREWKVRVQNEWYDRPEQLPAEFASQASASMFPPKETDLAALNLERCMRVLPHVQDTGGFFIALFEKIADDTSEKEGVKASDDSASGDGVRAEAAPAVAAADAVAAAAGDVGDLSVQPLAEASKEAGDAGAEAAEGSGTGGEAAAAAPVSAPATGAPWADHVLAALHSPAKITGRYDAIFSLKTSFLDQLRSFFGFKPEFDMRQLVTRACTGKSIVMLSDPVLKLLEADRSCKLKLVNTGVRVFERTDAERTAVSMSFRIAQEGVPCLLPYMTKQLLFASATEVRHLLTHRVVPASGFESERLRQAIRDVSAGSCVVVLDPKGLGADAIASGAAPPLALAAFRKSSLDVELLVKKDETASILSRFDYLVSAATSVPK</sequence>
<dbReference type="PANTHER" id="PTHR22808">
    <property type="entry name" value="NCL1 YEAST -RELATED NOL1/NOP2/FMU SUN DOMAIN-CONTAINING"/>
    <property type="match status" value="1"/>
</dbReference>
<evidence type="ECO:0000256" key="5">
    <source>
        <dbReference type="ARBA" id="ARBA00022679"/>
    </source>
</evidence>
<evidence type="ECO:0000313" key="13">
    <source>
        <dbReference type="EMBL" id="CAE0787250.1"/>
    </source>
</evidence>
<keyword evidence="3" id="KW-0820">tRNA-binding</keyword>
<dbReference type="InterPro" id="IPR057286">
    <property type="entry name" value="PUA_NSUN2"/>
</dbReference>